<accession>A0A9Q1EZU7</accession>
<comment type="caution">
    <text evidence="1">The sequence shown here is derived from an EMBL/GenBank/DDBJ whole genome shotgun (WGS) entry which is preliminary data.</text>
</comment>
<reference evidence="1" key="1">
    <citation type="journal article" date="2023" name="Science">
        <title>Genome structures resolve the early diversification of teleost fishes.</title>
        <authorList>
            <person name="Parey E."/>
            <person name="Louis A."/>
            <person name="Montfort J."/>
            <person name="Bouchez O."/>
            <person name="Roques C."/>
            <person name="Iampietro C."/>
            <person name="Lluch J."/>
            <person name="Castinel A."/>
            <person name="Donnadieu C."/>
            <person name="Desvignes T."/>
            <person name="Floi Bucao C."/>
            <person name="Jouanno E."/>
            <person name="Wen M."/>
            <person name="Mejri S."/>
            <person name="Dirks R."/>
            <person name="Jansen H."/>
            <person name="Henkel C."/>
            <person name="Chen W.J."/>
            <person name="Zahm M."/>
            <person name="Cabau C."/>
            <person name="Klopp C."/>
            <person name="Thompson A.W."/>
            <person name="Robinson-Rechavi M."/>
            <person name="Braasch I."/>
            <person name="Lecointre G."/>
            <person name="Bobe J."/>
            <person name="Postlethwait J.H."/>
            <person name="Berthelot C."/>
            <person name="Roest Crollius H."/>
            <person name="Guiguen Y."/>
        </authorList>
    </citation>
    <scope>NUCLEOTIDE SEQUENCE</scope>
    <source>
        <strain evidence="1">WJC10195</strain>
    </source>
</reference>
<dbReference type="EMBL" id="JAINUF010000010">
    <property type="protein sequence ID" value="KAJ8348295.1"/>
    <property type="molecule type" value="Genomic_DNA"/>
</dbReference>
<sequence length="96" mass="10692">MLALYLQIISMLESDESQCIEFIHSSAQQHELGPGASLSQESRNDRLRVLNFREALGVLIGPANQPVSSQVCFRNSPPGLKAQMNRRLPAKTQLCR</sequence>
<proteinExistence type="predicted"/>
<gene>
    <name evidence="1" type="ORF">SKAU_G00268840</name>
</gene>
<name>A0A9Q1EZU7_SYNKA</name>
<dbReference type="Proteomes" id="UP001152622">
    <property type="component" value="Chromosome 10"/>
</dbReference>
<dbReference type="AlphaFoldDB" id="A0A9Q1EZU7"/>
<keyword evidence="2" id="KW-1185">Reference proteome</keyword>
<organism evidence="1 2">
    <name type="scientific">Synaphobranchus kaupii</name>
    <name type="common">Kaup's arrowtooth eel</name>
    <dbReference type="NCBI Taxonomy" id="118154"/>
    <lineage>
        <taxon>Eukaryota</taxon>
        <taxon>Metazoa</taxon>
        <taxon>Chordata</taxon>
        <taxon>Craniata</taxon>
        <taxon>Vertebrata</taxon>
        <taxon>Euteleostomi</taxon>
        <taxon>Actinopterygii</taxon>
        <taxon>Neopterygii</taxon>
        <taxon>Teleostei</taxon>
        <taxon>Anguilliformes</taxon>
        <taxon>Synaphobranchidae</taxon>
        <taxon>Synaphobranchus</taxon>
    </lineage>
</organism>
<evidence type="ECO:0000313" key="1">
    <source>
        <dbReference type="EMBL" id="KAJ8348295.1"/>
    </source>
</evidence>
<evidence type="ECO:0000313" key="2">
    <source>
        <dbReference type="Proteomes" id="UP001152622"/>
    </source>
</evidence>
<protein>
    <submittedName>
        <fullName evidence="1">Uncharacterized protein</fullName>
    </submittedName>
</protein>